<name>A0A8H2DLD0_ORBOL</name>
<dbReference type="AlphaFoldDB" id="A0A8H2DLD0"/>
<evidence type="ECO:0000313" key="2">
    <source>
        <dbReference type="Proteomes" id="UP000297595"/>
    </source>
</evidence>
<organism evidence="1 2">
    <name type="scientific">Orbilia oligospora</name>
    <name type="common">Nematode-trapping fungus</name>
    <name type="synonym">Arthrobotrys oligospora</name>
    <dbReference type="NCBI Taxonomy" id="2813651"/>
    <lineage>
        <taxon>Eukaryota</taxon>
        <taxon>Fungi</taxon>
        <taxon>Dikarya</taxon>
        <taxon>Ascomycota</taxon>
        <taxon>Pezizomycotina</taxon>
        <taxon>Orbiliomycetes</taxon>
        <taxon>Orbiliales</taxon>
        <taxon>Orbiliaceae</taxon>
        <taxon>Orbilia</taxon>
    </lineage>
</organism>
<evidence type="ECO:0000313" key="1">
    <source>
        <dbReference type="EMBL" id="TGJ62560.1"/>
    </source>
</evidence>
<comment type="caution">
    <text evidence="1">The sequence shown here is derived from an EMBL/GenBank/DDBJ whole genome shotgun (WGS) entry which is preliminary data.</text>
</comment>
<gene>
    <name evidence="1" type="ORF">EYR41_011751</name>
</gene>
<dbReference type="Proteomes" id="UP000297595">
    <property type="component" value="Unassembled WGS sequence"/>
</dbReference>
<proteinExistence type="predicted"/>
<protein>
    <submittedName>
        <fullName evidence="1">Uncharacterized protein</fullName>
    </submittedName>
</protein>
<accession>A0A8H2DLD0</accession>
<reference evidence="1 2" key="1">
    <citation type="submission" date="2019-03" db="EMBL/GenBank/DDBJ databases">
        <title>Nematode-trapping fungi genome.</title>
        <authorList>
            <person name="Vidal-Diez De Ulzurrun G."/>
        </authorList>
    </citation>
    <scope>NUCLEOTIDE SEQUENCE [LARGE SCALE GENOMIC DNA]</scope>
    <source>
        <strain evidence="1 2">TWF154</strain>
    </source>
</reference>
<dbReference type="EMBL" id="SOZJ01000009">
    <property type="protein sequence ID" value="TGJ62560.1"/>
    <property type="molecule type" value="Genomic_DNA"/>
</dbReference>
<sequence length="123" mass="14152">MVASILIRLRKLVHGVDFTTSLFLTRPSAISQLRNIARPYRQSVSFKYPAPSVRVRQNFRPDFEYLSGATKSPHLDGKFRRTMRRRAAFEGKGGRDWLTTIMENPIFQLSQSGFATKRSISLF</sequence>